<dbReference type="Pfam" id="PF02013">
    <property type="entry name" value="CBM_10"/>
    <property type="match status" value="2"/>
</dbReference>
<dbReference type="PANTHER" id="PTHR31084:SF0">
    <property type="entry name" value="ALPHA-L-FUCOSIDASE 2"/>
    <property type="match status" value="1"/>
</dbReference>
<dbReference type="EMBL" id="MH043834">
    <property type="protein sequence ID" value="AWI66988.1"/>
    <property type="molecule type" value="mRNA"/>
</dbReference>
<proteinExistence type="evidence at transcript level"/>
<dbReference type="InterPro" id="IPR049053">
    <property type="entry name" value="AFCA-like_C"/>
</dbReference>
<dbReference type="GO" id="GO:0005975">
    <property type="term" value="P:carbohydrate metabolic process"/>
    <property type="evidence" value="ECO:0007669"/>
    <property type="project" value="InterPro"/>
</dbReference>
<dbReference type="SUPFAM" id="SSF50370">
    <property type="entry name" value="Ricin B-like lectins"/>
    <property type="match status" value="1"/>
</dbReference>
<evidence type="ECO:0000259" key="5">
    <source>
        <dbReference type="PROSITE" id="PS51763"/>
    </source>
</evidence>
<dbReference type="Pfam" id="PF22124">
    <property type="entry name" value="Glyco_hydro_95_cat"/>
    <property type="match status" value="1"/>
</dbReference>
<sequence>MKYLSSLLLLVGLSSKLVHAYEECKGCAVVYEDDTKWGVENDDWCIIPSKCENSEVTNCFSYPEYSCCEGCDVYEETEEGKWGIEYNSWCGIKDSCFKTETPATPETPETPAEENNEPANYILKNGWYTIKNVGSGKYLRATSGGDSANVVIGSSAQKWKLNNVAEGFVTLLSMYGDYMIDIAMGENKDGSNVQIYSAYGGDAQQFSLIKTSKENVYVIGSKISEGTKCLDVEGGSTAEGSNVLQWTNGGEKGNQTWIFEAVAAPTEEELHPKAALKLWYNSPASTWTDALPVGNSHLGGMIFGNPQRDEIQLNEETFWAGGPHNNIPQRANSVLNQARQMIFSSKFGDAQNLIDKNFFTGQNGMGYLTLGSLYINFSDIKNYSNYYRDLDISNAIATTKFTANGMNMERTLFASMDANVLTYRVTTDNNKAFSFSVSHKCQLNTSVSANNNRMTFTIRGKDQEGVRGVLSAYGIVEIVTDGRVSASGSTLNVSNAKDAVIYITAATNFVNYRDVSGDAKKKAEAAIQSVAKASYDALKEKHIAAYKKQFDRVSISLPVSSSAENQTVDRLRDFNRSNDQDLIALMFQYGRYLLITSSQPGGQAANLQGIWNDSIDAPWDSKYTININAEMNYWPAEVTNLSECHEPLFSLIRDLSVTGREAASTIYKAEGWMAHHNTDIWRVTGPIDGAFWGMWPNGGGWLATHIWQHYLFTGDKDFLEQNYNILKECAKFFVTSMVKDPNTGYLATVPSTSPEHGYSSDGSSMTSGCTMDNQIAFDVLNQALLAAKTLNVDESFQATLQNTIKNIAPMKVGQHNQLQEWFVDADNPRDDHRHVSHLYGLYPSQQISPFKQPLLFEAAKNTLTQRGDMATGWSIGWKINLWARLLDGNHAYKIIRNMLNLVTSNDGGNGRVYANMFDAHPPFQIDGNFGFCAGIAEMLLQSHDGAVHLLPAIPDVWNEGSVSGLVARGGFEVSMTWKSKKLTKAVIKSKIGGPLRIRSNVQLKGEGIKAAQGDCPNPLLLSSDVKKPEISQRASIKNPSLEKYYEYDITTKAGQTIELLA</sequence>
<dbReference type="SUPFAM" id="SSF64571">
    <property type="entry name" value="Cellulose docking domain, dockering"/>
    <property type="match status" value="2"/>
</dbReference>
<dbReference type="Gene3D" id="2.80.10.50">
    <property type="match status" value="2"/>
</dbReference>
<dbReference type="InterPro" id="IPR035992">
    <property type="entry name" value="Ricin_B-like_lectins"/>
</dbReference>
<evidence type="ECO:0000256" key="4">
    <source>
        <dbReference type="SAM" id="SignalP"/>
    </source>
</evidence>
<dbReference type="InterPro" id="IPR009034">
    <property type="entry name" value="Dockerin_dom_fun_sf"/>
</dbReference>
<evidence type="ECO:0000256" key="3">
    <source>
        <dbReference type="ARBA" id="ARBA00022801"/>
    </source>
</evidence>
<dbReference type="SMR" id="A0A2S1TZD4"/>
<evidence type="ECO:0000313" key="6">
    <source>
        <dbReference type="EMBL" id="AWI66988.1"/>
    </source>
</evidence>
<evidence type="ECO:0000256" key="2">
    <source>
        <dbReference type="ARBA" id="ARBA00022737"/>
    </source>
</evidence>
<dbReference type="InterPro" id="IPR008928">
    <property type="entry name" value="6-hairpin_glycosidase_sf"/>
</dbReference>
<keyword evidence="1 4" id="KW-0732">Signal</keyword>
<dbReference type="Pfam" id="PF21307">
    <property type="entry name" value="Glyco_hydro_95_C"/>
    <property type="match status" value="1"/>
</dbReference>
<name>A0A2S1TZD4_9FUNG</name>
<dbReference type="InterPro" id="IPR054363">
    <property type="entry name" value="GH95_cat"/>
</dbReference>
<dbReference type="PROSITE" id="PS50231">
    <property type="entry name" value="RICIN_B_LECTIN"/>
    <property type="match status" value="1"/>
</dbReference>
<dbReference type="AlphaFoldDB" id="A0A2S1TZD4"/>
<feature type="signal peptide" evidence="4">
    <location>
        <begin position="1"/>
        <end position="20"/>
    </location>
</feature>
<dbReference type="InterPro" id="IPR027414">
    <property type="entry name" value="GH95_N_dom"/>
</dbReference>
<dbReference type="Gene3D" id="2.70.98.50">
    <property type="entry name" value="putative glycoside hydrolase family protein from bacillus halodurans"/>
    <property type="match status" value="1"/>
</dbReference>
<dbReference type="PROSITE" id="PS51763">
    <property type="entry name" value="CBM10"/>
    <property type="match status" value="2"/>
</dbReference>
<protein>
    <submittedName>
        <fullName evidence="6">Glycosyl hydrolase family 95</fullName>
    </submittedName>
</protein>
<dbReference type="Pfam" id="PF14200">
    <property type="entry name" value="RicinB_lectin_2"/>
    <property type="match status" value="1"/>
</dbReference>
<accession>A0A2S1TZD4</accession>
<organism evidence="6">
    <name type="scientific">Orpinomyces joyonii</name>
    <dbReference type="NCBI Taxonomy" id="48250"/>
    <lineage>
        <taxon>Eukaryota</taxon>
        <taxon>Fungi</taxon>
        <taxon>Fungi incertae sedis</taxon>
        <taxon>Chytridiomycota</taxon>
        <taxon>Chytridiomycota incertae sedis</taxon>
        <taxon>Neocallimastigomycetes</taxon>
        <taxon>Neocallimastigales</taxon>
        <taxon>Neocallimastigaceae</taxon>
        <taxon>Orpinomyces</taxon>
    </lineage>
</organism>
<dbReference type="InterPro" id="IPR000772">
    <property type="entry name" value="Ricin_B_lectin"/>
</dbReference>
<dbReference type="Gene3D" id="1.50.10.10">
    <property type="match status" value="1"/>
</dbReference>
<dbReference type="CDD" id="cd00161">
    <property type="entry name" value="beta-trefoil_Ricin-like"/>
    <property type="match status" value="1"/>
</dbReference>
<evidence type="ECO:0000256" key="1">
    <source>
        <dbReference type="ARBA" id="ARBA00022729"/>
    </source>
</evidence>
<keyword evidence="3 6" id="KW-0378">Hydrolase</keyword>
<dbReference type="Gene3D" id="3.90.1220.10">
    <property type="entry name" value="Cellulose docking domain, dockering"/>
    <property type="match status" value="2"/>
</dbReference>
<keyword evidence="2" id="KW-0677">Repeat</keyword>
<dbReference type="InterPro" id="IPR012341">
    <property type="entry name" value="6hp_glycosidase-like_sf"/>
</dbReference>
<feature type="domain" description="CBM10" evidence="5">
    <location>
        <begin position="12"/>
        <end position="48"/>
    </location>
</feature>
<dbReference type="InterPro" id="IPR002883">
    <property type="entry name" value="CBM10/Dockerin_dom"/>
</dbReference>
<dbReference type="PANTHER" id="PTHR31084">
    <property type="entry name" value="ALPHA-L-FUCOSIDASE 2"/>
    <property type="match status" value="1"/>
</dbReference>
<dbReference type="FunFam" id="1.50.10.10:FF:000028">
    <property type="entry name" value="Alpha-L-fucosidase 2"/>
    <property type="match status" value="1"/>
</dbReference>
<reference evidence="6" key="1">
    <citation type="submission" date="2018-03" db="EMBL/GenBank/DDBJ databases">
        <title>Horizontal gene transfer is an indispensable driver in forging the evolution of the Neocallimastigomycota as a distinct gut-dwelling fungal lineage.</title>
        <authorList>
            <person name="Murphy C.L."/>
            <person name="Youssef N.H."/>
            <person name="Elshahed M.S."/>
        </authorList>
    </citation>
    <scope>NUCLEOTIDE SEQUENCE</scope>
    <source>
        <strain evidence="6">D3B</strain>
    </source>
</reference>
<dbReference type="Pfam" id="PF14498">
    <property type="entry name" value="Glyco_hyd_65N_2"/>
    <property type="match status" value="1"/>
</dbReference>
<feature type="chain" id="PRO_5015645812" evidence="4">
    <location>
        <begin position="21"/>
        <end position="1061"/>
    </location>
</feature>
<dbReference type="GO" id="GO:0004560">
    <property type="term" value="F:alpha-L-fucosidase activity"/>
    <property type="evidence" value="ECO:0007669"/>
    <property type="project" value="TreeGrafter"/>
</dbReference>
<feature type="domain" description="CBM10" evidence="5">
    <location>
        <begin position="58"/>
        <end position="93"/>
    </location>
</feature>
<dbReference type="SUPFAM" id="SSF48208">
    <property type="entry name" value="Six-hairpin glycosidases"/>
    <property type="match status" value="1"/>
</dbReference>